<reference evidence="1 2" key="1">
    <citation type="journal article" date="2019" name="Sci. Rep.">
        <title>Orb-weaving spider Araneus ventricosus genome elucidates the spidroin gene catalogue.</title>
        <authorList>
            <person name="Kono N."/>
            <person name="Nakamura H."/>
            <person name="Ohtoshi R."/>
            <person name="Moran D.A.P."/>
            <person name="Shinohara A."/>
            <person name="Yoshida Y."/>
            <person name="Fujiwara M."/>
            <person name="Mori M."/>
            <person name="Tomita M."/>
            <person name="Arakawa K."/>
        </authorList>
    </citation>
    <scope>NUCLEOTIDE SEQUENCE [LARGE SCALE GENOMIC DNA]</scope>
</reference>
<evidence type="ECO:0000313" key="1">
    <source>
        <dbReference type="EMBL" id="GBL72564.1"/>
    </source>
</evidence>
<comment type="caution">
    <text evidence="1">The sequence shown here is derived from an EMBL/GenBank/DDBJ whole genome shotgun (WGS) entry which is preliminary data.</text>
</comment>
<dbReference type="Proteomes" id="UP000499080">
    <property type="component" value="Unassembled WGS sequence"/>
</dbReference>
<protein>
    <submittedName>
        <fullName evidence="1">Uncharacterized protein</fullName>
    </submittedName>
</protein>
<keyword evidence="2" id="KW-1185">Reference proteome</keyword>
<gene>
    <name evidence="1" type="ORF">AVEN_127834_1</name>
</gene>
<dbReference type="AlphaFoldDB" id="A0A4Y2A0I6"/>
<proteinExistence type="predicted"/>
<sequence length="104" mass="12425">MSFLRTVEYNLCRRDQRARESLDERFRRRWARNAADSLRRARAHREQQMANGVNSQVETNVSEQYAIFVKHFIGEMNCTPATSISNDVTMVKYVYRIWRKLPII</sequence>
<organism evidence="1 2">
    <name type="scientific">Araneus ventricosus</name>
    <name type="common">Orbweaver spider</name>
    <name type="synonym">Epeira ventricosa</name>
    <dbReference type="NCBI Taxonomy" id="182803"/>
    <lineage>
        <taxon>Eukaryota</taxon>
        <taxon>Metazoa</taxon>
        <taxon>Ecdysozoa</taxon>
        <taxon>Arthropoda</taxon>
        <taxon>Chelicerata</taxon>
        <taxon>Arachnida</taxon>
        <taxon>Araneae</taxon>
        <taxon>Araneomorphae</taxon>
        <taxon>Entelegynae</taxon>
        <taxon>Araneoidea</taxon>
        <taxon>Araneidae</taxon>
        <taxon>Araneus</taxon>
    </lineage>
</organism>
<dbReference type="EMBL" id="BGPR01000002">
    <property type="protein sequence ID" value="GBL72564.1"/>
    <property type="molecule type" value="Genomic_DNA"/>
</dbReference>
<evidence type="ECO:0000313" key="2">
    <source>
        <dbReference type="Proteomes" id="UP000499080"/>
    </source>
</evidence>
<accession>A0A4Y2A0I6</accession>
<name>A0A4Y2A0I6_ARAVE</name>